<dbReference type="Pfam" id="PF06293">
    <property type="entry name" value="Kdo"/>
    <property type="match status" value="1"/>
</dbReference>
<sequence>MYHLIVNGDKLKEVLLSLPGDRIWTPPGSRCIFRKDALGRSILYWKSEAGEFFIKLFHRLRPGDSRAPYMEWLRLHELRSLGFNTPEPAAFITEYDGLLNRPVRAAVITGRVPGYSLEELSLSLKGHMPPQVVKVLSDTVAKFHGLGFRHRDLYFSHLFYEPSKDRIHLIDFQRVYRAKLPGADLYGLLRDLSQLMYSASSFLSPRCFCEFRRAFFRGYFKHPIIPLRGIPPGLVLMLVEIKRRRIARHDNRRSRGRSAVK</sequence>
<name>A0A1I4U002_9BACT</name>
<dbReference type="SUPFAM" id="SSF56112">
    <property type="entry name" value="Protein kinase-like (PK-like)"/>
    <property type="match status" value="1"/>
</dbReference>
<dbReference type="STRING" id="39841.SAMN05660836_01613"/>
<dbReference type="EMBL" id="FOUU01000004">
    <property type="protein sequence ID" value="SFM82160.1"/>
    <property type="molecule type" value="Genomic_DNA"/>
</dbReference>
<dbReference type="OrthoDB" id="9782725at2"/>
<dbReference type="InterPro" id="IPR011009">
    <property type="entry name" value="Kinase-like_dom_sf"/>
</dbReference>
<accession>A0A1I4U002</accession>
<dbReference type="GO" id="GO:0016301">
    <property type="term" value="F:kinase activity"/>
    <property type="evidence" value="ECO:0007669"/>
    <property type="project" value="UniProtKB-KW"/>
</dbReference>
<reference evidence="2" key="1">
    <citation type="submission" date="2016-10" db="EMBL/GenBank/DDBJ databases">
        <authorList>
            <person name="Varghese N."/>
            <person name="Submissions S."/>
        </authorList>
    </citation>
    <scope>NUCLEOTIDE SEQUENCE [LARGE SCALE GENOMIC DNA]</scope>
    <source>
        <strain evidence="2">DSM 9990</strain>
    </source>
</reference>
<evidence type="ECO:0000313" key="1">
    <source>
        <dbReference type="EMBL" id="SFM82160.1"/>
    </source>
</evidence>
<protein>
    <submittedName>
        <fullName evidence="1">Lipopolysaccharide kinase (Kdo/WaaP) family protein</fullName>
    </submittedName>
</protein>
<keyword evidence="1" id="KW-0418">Kinase</keyword>
<keyword evidence="1" id="KW-0808">Transferase</keyword>
<dbReference type="Proteomes" id="UP000199611">
    <property type="component" value="Unassembled WGS sequence"/>
</dbReference>
<organism evidence="1 2">
    <name type="scientific">Thermodesulforhabdus norvegica</name>
    <dbReference type="NCBI Taxonomy" id="39841"/>
    <lineage>
        <taxon>Bacteria</taxon>
        <taxon>Pseudomonadati</taxon>
        <taxon>Thermodesulfobacteriota</taxon>
        <taxon>Syntrophobacteria</taxon>
        <taxon>Syntrophobacterales</taxon>
        <taxon>Thermodesulforhabdaceae</taxon>
        <taxon>Thermodesulforhabdus</taxon>
    </lineage>
</organism>
<proteinExistence type="predicted"/>
<gene>
    <name evidence="1" type="ORF">SAMN05660836_01613</name>
</gene>
<keyword evidence="2" id="KW-1185">Reference proteome</keyword>
<evidence type="ECO:0000313" key="2">
    <source>
        <dbReference type="Proteomes" id="UP000199611"/>
    </source>
</evidence>
<dbReference type="AlphaFoldDB" id="A0A1I4U002"/>
<dbReference type="Gene3D" id="1.10.510.10">
    <property type="entry name" value="Transferase(Phosphotransferase) domain 1"/>
    <property type="match status" value="1"/>
</dbReference>